<dbReference type="RefSeq" id="WP_236957580.1">
    <property type="nucleotide sequence ID" value="NZ_JAETXX010000001.1"/>
</dbReference>
<keyword evidence="5 7" id="KW-0378">Hydrolase</keyword>
<accession>A0ABS9IZK9</accession>
<evidence type="ECO:0000313" key="8">
    <source>
        <dbReference type="EMBL" id="MCF8713614.1"/>
    </source>
</evidence>
<keyword evidence="9" id="KW-1185">Reference proteome</keyword>
<dbReference type="Gene3D" id="3.40.390.30">
    <property type="entry name" value="Metalloproteases ('zincins'), catalytic domain"/>
    <property type="match status" value="1"/>
</dbReference>
<keyword evidence="7" id="KW-0963">Cytoplasm</keyword>
<feature type="binding site" evidence="7">
    <location>
        <position position="115"/>
    </location>
    <ligand>
        <name>Zn(2+)</name>
        <dbReference type="ChEBI" id="CHEBI:29105"/>
        <note>catalytic</note>
    </ligand>
</feature>
<dbReference type="PANTHER" id="PTHR46986:SF1">
    <property type="entry name" value="ENDORIBONUCLEASE YBEY, CHLOROPLASTIC"/>
    <property type="match status" value="1"/>
</dbReference>
<comment type="similarity">
    <text evidence="1 7">Belongs to the endoribonuclease YbeY family.</text>
</comment>
<comment type="cofactor">
    <cofactor evidence="7">
        <name>Zn(2+)</name>
        <dbReference type="ChEBI" id="CHEBI:29105"/>
    </cofactor>
    <text evidence="7">Binds 1 zinc ion.</text>
</comment>
<dbReference type="Proteomes" id="UP000829517">
    <property type="component" value="Unassembled WGS sequence"/>
</dbReference>
<evidence type="ECO:0000256" key="2">
    <source>
        <dbReference type="ARBA" id="ARBA00022722"/>
    </source>
</evidence>
<dbReference type="SUPFAM" id="SSF55486">
    <property type="entry name" value="Metalloproteases ('zincins'), catalytic domain"/>
    <property type="match status" value="1"/>
</dbReference>
<dbReference type="EC" id="3.1.-.-" evidence="7"/>
<evidence type="ECO:0000256" key="6">
    <source>
        <dbReference type="ARBA" id="ARBA00022833"/>
    </source>
</evidence>
<evidence type="ECO:0000256" key="4">
    <source>
        <dbReference type="ARBA" id="ARBA00022759"/>
    </source>
</evidence>
<evidence type="ECO:0000256" key="5">
    <source>
        <dbReference type="ARBA" id="ARBA00022801"/>
    </source>
</evidence>
<reference evidence="8 9" key="1">
    <citation type="submission" date="2021-01" db="EMBL/GenBank/DDBJ databases">
        <title>Genome sequencing of Joostella atrarenae M1-2 (= KCTC 23194).</title>
        <authorList>
            <person name="Zakaria M.R."/>
            <person name="Lam M.Q."/>
            <person name="Chong C.S."/>
        </authorList>
    </citation>
    <scope>NUCLEOTIDE SEQUENCE [LARGE SCALE GENOMIC DNA]</scope>
    <source>
        <strain evidence="8 9">M1-2</strain>
    </source>
</reference>
<comment type="caution">
    <text evidence="8">The sequence shown here is derived from an EMBL/GenBank/DDBJ whole genome shotgun (WGS) entry which is preliminary data.</text>
</comment>
<protein>
    <recommendedName>
        <fullName evidence="7">Endoribonuclease YbeY</fullName>
        <ecNumber evidence="7">3.1.-.-</ecNumber>
    </recommendedName>
</protein>
<dbReference type="HAMAP" id="MF_00009">
    <property type="entry name" value="Endoribonucl_YbeY"/>
    <property type="match status" value="1"/>
</dbReference>
<dbReference type="NCBIfam" id="TIGR00043">
    <property type="entry name" value="rRNA maturation RNase YbeY"/>
    <property type="match status" value="1"/>
</dbReference>
<keyword evidence="3 7" id="KW-0479">Metal-binding</keyword>
<gene>
    <name evidence="7 8" type="primary">ybeY</name>
    <name evidence="8" type="ORF">JM658_02145</name>
</gene>
<keyword evidence="4 7" id="KW-0255">Endonuclease</keyword>
<dbReference type="PANTHER" id="PTHR46986">
    <property type="entry name" value="ENDORIBONUCLEASE YBEY, CHLOROPLASTIC"/>
    <property type="match status" value="1"/>
</dbReference>
<feature type="binding site" evidence="7">
    <location>
        <position position="109"/>
    </location>
    <ligand>
        <name>Zn(2+)</name>
        <dbReference type="ChEBI" id="CHEBI:29105"/>
        <note>catalytic</note>
    </ligand>
</feature>
<evidence type="ECO:0000256" key="1">
    <source>
        <dbReference type="ARBA" id="ARBA00010875"/>
    </source>
</evidence>
<keyword evidence="2 7" id="KW-0540">Nuclease</keyword>
<name>A0ABS9IZK9_9FLAO</name>
<dbReference type="InterPro" id="IPR002036">
    <property type="entry name" value="YbeY"/>
</dbReference>
<evidence type="ECO:0000256" key="7">
    <source>
        <dbReference type="HAMAP-Rule" id="MF_00009"/>
    </source>
</evidence>
<evidence type="ECO:0000313" key="9">
    <source>
        <dbReference type="Proteomes" id="UP000829517"/>
    </source>
</evidence>
<keyword evidence="7" id="KW-0698">rRNA processing</keyword>
<feature type="binding site" evidence="7">
    <location>
        <position position="105"/>
    </location>
    <ligand>
        <name>Zn(2+)</name>
        <dbReference type="ChEBI" id="CHEBI:29105"/>
        <note>catalytic</note>
    </ligand>
</feature>
<proteinExistence type="inferred from homology"/>
<evidence type="ECO:0000256" key="3">
    <source>
        <dbReference type="ARBA" id="ARBA00022723"/>
    </source>
</evidence>
<dbReference type="Pfam" id="PF02130">
    <property type="entry name" value="YbeY"/>
    <property type="match status" value="1"/>
</dbReference>
<dbReference type="EMBL" id="JAETXX010000001">
    <property type="protein sequence ID" value="MCF8713614.1"/>
    <property type="molecule type" value="Genomic_DNA"/>
</dbReference>
<keyword evidence="7" id="KW-0690">Ribosome biogenesis</keyword>
<sequence>MISFNYETEFKIENEDRFIDWIQESITSENKEVGEINYIFCDDTYLHKINVDYLNHDTLTDIISFDYSDVHTISGDIFISIERVTENADEYNVAFDTELKRVMAHGILHYCGYKDKSQEDSKLMREKEEEKIALFK</sequence>
<comment type="subcellular location">
    <subcellularLocation>
        <location evidence="7">Cytoplasm</location>
    </subcellularLocation>
</comment>
<organism evidence="8 9">
    <name type="scientific">Joostella atrarenae</name>
    <dbReference type="NCBI Taxonomy" id="679257"/>
    <lineage>
        <taxon>Bacteria</taxon>
        <taxon>Pseudomonadati</taxon>
        <taxon>Bacteroidota</taxon>
        <taxon>Flavobacteriia</taxon>
        <taxon>Flavobacteriales</taxon>
        <taxon>Flavobacteriaceae</taxon>
        <taxon>Joostella</taxon>
    </lineage>
</organism>
<keyword evidence="6 7" id="KW-0862">Zinc</keyword>
<dbReference type="InterPro" id="IPR023091">
    <property type="entry name" value="MetalPrtase_cat_dom_sf_prd"/>
</dbReference>
<comment type="function">
    <text evidence="7">Single strand-specific metallo-endoribonuclease involved in late-stage 70S ribosome quality control and in maturation of the 3' terminus of the 16S rRNA.</text>
</comment>